<evidence type="ECO:0000313" key="5">
    <source>
        <dbReference type="EMBL" id="MCQ4079969.1"/>
    </source>
</evidence>
<dbReference type="SMART" id="SM00345">
    <property type="entry name" value="HTH_GNTR"/>
    <property type="match status" value="1"/>
</dbReference>
<feature type="domain" description="HTH gntR-type" evidence="4">
    <location>
        <begin position="13"/>
        <end position="81"/>
    </location>
</feature>
<keyword evidence="6" id="KW-1185">Reference proteome</keyword>
<keyword evidence="1" id="KW-0805">Transcription regulation</keyword>
<dbReference type="Pfam" id="PF00392">
    <property type="entry name" value="GntR"/>
    <property type="match status" value="1"/>
</dbReference>
<dbReference type="EMBL" id="JANFNG010000002">
    <property type="protein sequence ID" value="MCQ4079969.1"/>
    <property type="molecule type" value="Genomic_DNA"/>
</dbReference>
<dbReference type="PANTHER" id="PTHR44846">
    <property type="entry name" value="MANNOSYL-D-GLYCERATE TRANSPORT/METABOLISM SYSTEM REPRESSOR MNGR-RELATED"/>
    <property type="match status" value="1"/>
</dbReference>
<dbReference type="InterPro" id="IPR000524">
    <property type="entry name" value="Tscrpt_reg_HTH_GntR"/>
</dbReference>
<dbReference type="InterPro" id="IPR050679">
    <property type="entry name" value="Bact_HTH_transcr_reg"/>
</dbReference>
<evidence type="ECO:0000313" key="6">
    <source>
        <dbReference type="Proteomes" id="UP001057702"/>
    </source>
</evidence>
<evidence type="ECO:0000256" key="3">
    <source>
        <dbReference type="ARBA" id="ARBA00023163"/>
    </source>
</evidence>
<proteinExistence type="predicted"/>
<evidence type="ECO:0000256" key="1">
    <source>
        <dbReference type="ARBA" id="ARBA00023015"/>
    </source>
</evidence>
<gene>
    <name evidence="5" type="ORF">NGB36_05025</name>
</gene>
<accession>A0ABT1PQM0</accession>
<keyword evidence="2" id="KW-0238">DNA-binding</keyword>
<keyword evidence="3" id="KW-0804">Transcription</keyword>
<reference evidence="5" key="1">
    <citation type="submission" date="2022-06" db="EMBL/GenBank/DDBJ databases">
        <title>Draft genome sequence of Streptomyces sp. RB6PN25 isolated from peat swamp forest in Thailand.</title>
        <authorList>
            <person name="Duangmal K."/>
            <person name="Klaysubun C."/>
        </authorList>
    </citation>
    <scope>NUCLEOTIDE SEQUENCE</scope>
    <source>
        <strain evidence="5">RB6PN25</strain>
    </source>
</reference>
<evidence type="ECO:0000259" key="4">
    <source>
        <dbReference type="PROSITE" id="PS50949"/>
    </source>
</evidence>
<dbReference type="InterPro" id="IPR036388">
    <property type="entry name" value="WH-like_DNA-bd_sf"/>
</dbReference>
<dbReference type="PROSITE" id="PS50949">
    <property type="entry name" value="HTH_GNTR"/>
    <property type="match status" value="1"/>
</dbReference>
<dbReference type="InterPro" id="IPR036390">
    <property type="entry name" value="WH_DNA-bd_sf"/>
</dbReference>
<comment type="caution">
    <text evidence="5">The sequence shown here is derived from an EMBL/GenBank/DDBJ whole genome shotgun (WGS) entry which is preliminary data.</text>
</comment>
<sequence length="292" mass="32477">MSPHDSAVHDAPVPPYRRIAEELRAAIDTGQYAVGDQLPTQSSLSRHFDVARTTVQRALKELWEGGYIDSQRGRGAYVLDRSGRSGRSRPKVARSELADRLDAAFEAEHVALDAFCITSETLNTAVQKPLSRIWSREIGPASIAVRLLLPSPTARIALPQLVGDPADARPLQRLRQLVHSHALTFQNKLAELADLDLVPDVSVEIRSVPITPVQKLYVLNGKEALSGYYNVIKRAVTYGDETMEIFDVLGLQATLFHYSDTDGQYGADYVKQSLEWFDSYWSTLAQPLTLFE</sequence>
<evidence type="ECO:0000256" key="2">
    <source>
        <dbReference type="ARBA" id="ARBA00023125"/>
    </source>
</evidence>
<dbReference type="PRINTS" id="PR00035">
    <property type="entry name" value="HTHGNTR"/>
</dbReference>
<name>A0ABT1PQM0_9ACTN</name>
<protein>
    <submittedName>
        <fullName evidence="5">GntR family transcriptional regulator</fullName>
    </submittedName>
</protein>
<dbReference type="SUPFAM" id="SSF46785">
    <property type="entry name" value="Winged helix' DNA-binding domain"/>
    <property type="match status" value="1"/>
</dbReference>
<dbReference type="RefSeq" id="WP_255918831.1">
    <property type="nucleotide sequence ID" value="NZ_JANFNG010000002.1"/>
</dbReference>
<organism evidence="5 6">
    <name type="scientific">Streptomyces humicola</name>
    <dbReference type="NCBI Taxonomy" id="2953240"/>
    <lineage>
        <taxon>Bacteria</taxon>
        <taxon>Bacillati</taxon>
        <taxon>Actinomycetota</taxon>
        <taxon>Actinomycetes</taxon>
        <taxon>Kitasatosporales</taxon>
        <taxon>Streptomycetaceae</taxon>
        <taxon>Streptomyces</taxon>
    </lineage>
</organism>
<dbReference type="Proteomes" id="UP001057702">
    <property type="component" value="Unassembled WGS sequence"/>
</dbReference>
<dbReference type="Gene3D" id="1.10.10.10">
    <property type="entry name" value="Winged helix-like DNA-binding domain superfamily/Winged helix DNA-binding domain"/>
    <property type="match status" value="1"/>
</dbReference>
<dbReference type="CDD" id="cd07377">
    <property type="entry name" value="WHTH_GntR"/>
    <property type="match status" value="1"/>
</dbReference>